<dbReference type="Proteomes" id="UP001500967">
    <property type="component" value="Unassembled WGS sequence"/>
</dbReference>
<protein>
    <submittedName>
        <fullName evidence="1">Uncharacterized protein</fullName>
    </submittedName>
</protein>
<accession>A0ABN0UY72</accession>
<keyword evidence="2" id="KW-1185">Reference proteome</keyword>
<gene>
    <name evidence="1" type="ORF">GCM10009539_60840</name>
</gene>
<name>A0ABN0UY72_9ACTN</name>
<organism evidence="1 2">
    <name type="scientific">Cryptosporangium japonicum</name>
    <dbReference type="NCBI Taxonomy" id="80872"/>
    <lineage>
        <taxon>Bacteria</taxon>
        <taxon>Bacillati</taxon>
        <taxon>Actinomycetota</taxon>
        <taxon>Actinomycetes</taxon>
        <taxon>Cryptosporangiales</taxon>
        <taxon>Cryptosporangiaceae</taxon>
        <taxon>Cryptosporangium</taxon>
    </lineage>
</organism>
<evidence type="ECO:0000313" key="2">
    <source>
        <dbReference type="Proteomes" id="UP001500967"/>
    </source>
</evidence>
<comment type="caution">
    <text evidence="1">The sequence shown here is derived from an EMBL/GenBank/DDBJ whole genome shotgun (WGS) entry which is preliminary data.</text>
</comment>
<reference evidence="1 2" key="1">
    <citation type="journal article" date="2019" name="Int. J. Syst. Evol. Microbiol.">
        <title>The Global Catalogue of Microorganisms (GCM) 10K type strain sequencing project: providing services to taxonomists for standard genome sequencing and annotation.</title>
        <authorList>
            <consortium name="The Broad Institute Genomics Platform"/>
            <consortium name="The Broad Institute Genome Sequencing Center for Infectious Disease"/>
            <person name="Wu L."/>
            <person name="Ma J."/>
        </authorList>
    </citation>
    <scope>NUCLEOTIDE SEQUENCE [LARGE SCALE GENOMIC DNA]</scope>
    <source>
        <strain evidence="1 2">JCM 10425</strain>
    </source>
</reference>
<sequence>MTVRERCRTKSFRLRLHNAACVAGRDACAKDETARRVLNAAYRAAYRSHVASLLLEPTKK</sequence>
<proteinExistence type="predicted"/>
<evidence type="ECO:0000313" key="1">
    <source>
        <dbReference type="EMBL" id="GAA0265973.1"/>
    </source>
</evidence>
<dbReference type="EMBL" id="BAAAGX010000025">
    <property type="protein sequence ID" value="GAA0265973.1"/>
    <property type="molecule type" value="Genomic_DNA"/>
</dbReference>